<feature type="domain" description="Peptidase M16 C-terminal" evidence="12">
    <location>
        <begin position="224"/>
        <end position="277"/>
    </location>
</feature>
<keyword evidence="4" id="KW-0479">Metal-binding</keyword>
<dbReference type="SUPFAM" id="SSF63411">
    <property type="entry name" value="LuxS/MPP-like metallohydrolase"/>
    <property type="match status" value="3"/>
</dbReference>
<sequence length="954" mass="105473">MGKSFASIALVLLSGALIVATPVSANPSPPPGTTRTAPWNSETTDLEADSRIVYGQLPNGLRYAIRRNQRPDNQVLVRLVFEFGSAAEADDEQGLAHFIEHMAFNGSTNVPEGEMVRILERLGLSFGADTNASTGFVRTQYKLDLPKADPALIERALFLMRETASEVSFNPGAVDRERGVVIAEMRDRENFGFQRNRAASELLYPDSYFSTRYPIGKLDVLQNASAEKMQALYRKWYVPDRARLVIVGPVDPVEIEREIIRKFSDWKGSGAALGEIDRCSFDNSRPAKAAFFSHPEVGEAINIEQIVADRKRPDTFERALMDMKMGMAAAIVSDRISRKSRNEDIPLLNSGLSFAAGFCDQHARIGMTISGKDGSWNTVLPIVEQMVRQAVIYGFSAQEVAEQVKRYDAAFENAVKSEATTQSGVFANELTNLDEDIVTSAEYRQRLWRQLRPFLTPTAVSEEFAKWYGQLDRPRIFLSSKQPNAATPEVILAAFAESRSKPVAAPSERAALEWSYTDFGARGEVAKDERIEDLGIRTVRFANGVRLNLKQTGFEKDRVRWTLRIDGGKLSIPLADQHLGMFMDGAFAAGGLGKYDIDDLRAVLAGSTASAGFASGPTFFGGGGSVVSKDLERQMQLLAAFVTDPGYREAAVRLFRRPLPEFYARLDATPGSALSIGQARIMNGDDPRFTLPPLEKLMSADFEKLKSVIGGQLQSGAIEIGLVGDIDEARAIETVARTFGALPARSNQPFNLGDAKASQFSGKYGTHTLYHRGEANQLSWRRVWTTNDDSDFREEQTMSLLADIARIRLIDELREGLGATYGAGAASEMSDVYPGRGTFSISTSGDPKDLEKIEAAVDKVVSELLAGPVDGDLFERARKPTLESYTDWKRRNATWIDIVDEAQSAPERLQRFRISEDQYRSITPQQVWEAAKRYLDPAKSYTFRVLPKPKATAD</sequence>
<evidence type="ECO:0000259" key="12">
    <source>
        <dbReference type="Pfam" id="PF05193"/>
    </source>
</evidence>
<keyword evidence="7" id="KW-0482">Metalloprotease</keyword>
<proteinExistence type="inferred from homology"/>
<comment type="similarity">
    <text evidence="2 8">Belongs to the peptidase M16 family.</text>
</comment>
<evidence type="ECO:0000259" key="11">
    <source>
        <dbReference type="Pfam" id="PF00675"/>
    </source>
</evidence>
<evidence type="ECO:0000256" key="7">
    <source>
        <dbReference type="ARBA" id="ARBA00023049"/>
    </source>
</evidence>
<dbReference type="InterPro" id="IPR007863">
    <property type="entry name" value="Peptidase_M16_C"/>
</dbReference>
<evidence type="ECO:0000256" key="9">
    <source>
        <dbReference type="SAM" id="MobiDB-lite"/>
    </source>
</evidence>
<dbReference type="InterPro" id="IPR011765">
    <property type="entry name" value="Pept_M16_N"/>
</dbReference>
<keyword evidence="10" id="KW-0732">Signal</keyword>
<evidence type="ECO:0000256" key="3">
    <source>
        <dbReference type="ARBA" id="ARBA00022670"/>
    </source>
</evidence>
<dbReference type="EMBL" id="JBHUEL010000009">
    <property type="protein sequence ID" value="MFD1767134.1"/>
    <property type="molecule type" value="Genomic_DNA"/>
</dbReference>
<dbReference type="Pfam" id="PF00675">
    <property type="entry name" value="Peptidase_M16"/>
    <property type="match status" value="1"/>
</dbReference>
<evidence type="ECO:0000256" key="10">
    <source>
        <dbReference type="SAM" id="SignalP"/>
    </source>
</evidence>
<evidence type="ECO:0000256" key="1">
    <source>
        <dbReference type="ARBA" id="ARBA00001947"/>
    </source>
</evidence>
<keyword evidence="3" id="KW-0645">Protease</keyword>
<evidence type="ECO:0000256" key="5">
    <source>
        <dbReference type="ARBA" id="ARBA00022801"/>
    </source>
</evidence>
<accession>A0ABW4MDE2</accession>
<reference evidence="14" key="1">
    <citation type="journal article" date="2019" name="Int. J. Syst. Evol. Microbiol.">
        <title>The Global Catalogue of Microorganisms (GCM) 10K type strain sequencing project: providing services to taxonomists for standard genome sequencing and annotation.</title>
        <authorList>
            <consortium name="The Broad Institute Genomics Platform"/>
            <consortium name="The Broad Institute Genome Sequencing Center for Infectious Disease"/>
            <person name="Wu L."/>
            <person name="Ma J."/>
        </authorList>
    </citation>
    <scope>NUCLEOTIDE SEQUENCE [LARGE SCALE GENOMIC DNA]</scope>
    <source>
        <strain evidence="14">CGMCC 1.12449</strain>
    </source>
</reference>
<feature type="domain" description="Peptidase M16 N-terminal" evidence="11">
    <location>
        <begin position="67"/>
        <end position="187"/>
    </location>
</feature>
<keyword evidence="5" id="KW-0378">Hydrolase</keyword>
<dbReference type="Proteomes" id="UP001597215">
    <property type="component" value="Unassembled WGS sequence"/>
</dbReference>
<evidence type="ECO:0000256" key="8">
    <source>
        <dbReference type="RuleBase" id="RU004447"/>
    </source>
</evidence>
<comment type="cofactor">
    <cofactor evidence="1">
        <name>Zn(2+)</name>
        <dbReference type="ChEBI" id="CHEBI:29105"/>
    </cofactor>
</comment>
<keyword evidence="14" id="KW-1185">Reference proteome</keyword>
<dbReference type="InterPro" id="IPR001431">
    <property type="entry name" value="Pept_M16_Zn_BS"/>
</dbReference>
<comment type="caution">
    <text evidence="13">The sequence shown here is derived from an EMBL/GenBank/DDBJ whole genome shotgun (WGS) entry which is preliminary data.</text>
</comment>
<feature type="chain" id="PRO_5046008229" evidence="10">
    <location>
        <begin position="26"/>
        <end position="954"/>
    </location>
</feature>
<dbReference type="Gene3D" id="3.30.830.10">
    <property type="entry name" value="Metalloenzyme, LuxS/M16 peptidase-like"/>
    <property type="match status" value="3"/>
</dbReference>
<evidence type="ECO:0000256" key="6">
    <source>
        <dbReference type="ARBA" id="ARBA00022833"/>
    </source>
</evidence>
<feature type="compositionally biased region" description="Polar residues" evidence="9">
    <location>
        <begin position="33"/>
        <end position="42"/>
    </location>
</feature>
<evidence type="ECO:0000313" key="14">
    <source>
        <dbReference type="Proteomes" id="UP001597215"/>
    </source>
</evidence>
<feature type="signal peptide" evidence="10">
    <location>
        <begin position="1"/>
        <end position="25"/>
    </location>
</feature>
<evidence type="ECO:0000313" key="13">
    <source>
        <dbReference type="EMBL" id="MFD1767134.1"/>
    </source>
</evidence>
<evidence type="ECO:0000256" key="2">
    <source>
        <dbReference type="ARBA" id="ARBA00007261"/>
    </source>
</evidence>
<dbReference type="Pfam" id="PF05193">
    <property type="entry name" value="Peptidase_M16_C"/>
    <property type="match status" value="2"/>
</dbReference>
<name>A0ABW4MDE2_9SPHN</name>
<dbReference type="PROSITE" id="PS00143">
    <property type="entry name" value="INSULINASE"/>
    <property type="match status" value="1"/>
</dbReference>
<gene>
    <name evidence="13" type="ORF">ACFSAG_09795</name>
</gene>
<dbReference type="InterPro" id="IPR011249">
    <property type="entry name" value="Metalloenz_LuxS/M16"/>
</dbReference>
<feature type="domain" description="Peptidase M16 C-terminal" evidence="12">
    <location>
        <begin position="713"/>
        <end position="879"/>
    </location>
</feature>
<feature type="region of interest" description="Disordered" evidence="9">
    <location>
        <begin position="23"/>
        <end position="42"/>
    </location>
</feature>
<keyword evidence="6" id="KW-0862">Zinc</keyword>
<protein>
    <submittedName>
        <fullName evidence="13">M16 family metallopeptidase</fullName>
    </submittedName>
</protein>
<dbReference type="RefSeq" id="WP_381514150.1">
    <property type="nucleotide sequence ID" value="NZ_JBHUEL010000009.1"/>
</dbReference>
<dbReference type="PANTHER" id="PTHR43690">
    <property type="entry name" value="NARDILYSIN"/>
    <property type="match status" value="1"/>
</dbReference>
<organism evidence="13 14">
    <name type="scientific">Sphingorhabdus buctiana</name>
    <dbReference type="NCBI Taxonomy" id="1508805"/>
    <lineage>
        <taxon>Bacteria</taxon>
        <taxon>Pseudomonadati</taxon>
        <taxon>Pseudomonadota</taxon>
        <taxon>Alphaproteobacteria</taxon>
        <taxon>Sphingomonadales</taxon>
        <taxon>Sphingomonadaceae</taxon>
        <taxon>Sphingorhabdus</taxon>
    </lineage>
</organism>
<dbReference type="InterPro" id="IPR050626">
    <property type="entry name" value="Peptidase_M16"/>
</dbReference>
<evidence type="ECO:0000256" key="4">
    <source>
        <dbReference type="ARBA" id="ARBA00022723"/>
    </source>
</evidence>
<dbReference type="PANTHER" id="PTHR43690:SF17">
    <property type="entry name" value="PROTEIN YHJJ"/>
    <property type="match status" value="1"/>
</dbReference>